<dbReference type="EMBL" id="JBICCN010000054">
    <property type="protein sequence ID" value="KAL3097552.1"/>
    <property type="molecule type" value="Genomic_DNA"/>
</dbReference>
<dbReference type="Gene3D" id="3.40.5.10">
    <property type="entry name" value="Ribosomal protein L9, N-terminal domain"/>
    <property type="match status" value="1"/>
</dbReference>
<evidence type="ECO:0000256" key="5">
    <source>
        <dbReference type="ARBA" id="ARBA00035381"/>
    </source>
</evidence>
<dbReference type="GO" id="GO:1990904">
    <property type="term" value="C:ribonucleoprotein complex"/>
    <property type="evidence" value="ECO:0007669"/>
    <property type="project" value="UniProtKB-KW"/>
</dbReference>
<comment type="similarity">
    <text evidence="1">Belongs to the bacterial ribosomal protein bL9 family.</text>
</comment>
<dbReference type="Pfam" id="PF01281">
    <property type="entry name" value="Ribosomal_L9_N"/>
    <property type="match status" value="1"/>
</dbReference>
<dbReference type="SUPFAM" id="SSF55658">
    <property type="entry name" value="L9 N-domain-like"/>
    <property type="match status" value="1"/>
</dbReference>
<sequence length="307" mass="34994">MLPLTPAKRFVSKKHCVDSIRWLSLQRTTFAKTIPPGPLLFSHVYLPERTPDGQPQRKPSEHPDFMKYDFMADPEFAKPPPPVELLLLEDIKDLGEKFDIVKVSAEVARWDLLLKRRAVYASPFNLKYYAEKRKKYLAEMESRVRIPLDLLKMSALLMSQILPVTVSADVEWTLSSEMLINSTQSLGLYITEPGIIHLDNVSKLNGPDPNIEGRLFRFYITLNGQMIVPMIGRITHISVYDSTKSLFPTDDKQMDRIDNELLAKFGLTTESVFYSSRGLDDILAAEGGIGAFMAKRREKNEEKGEEK</sequence>
<comment type="caution">
    <text evidence="7">The sequence shown here is derived from an EMBL/GenBank/DDBJ whole genome shotgun (WGS) entry which is preliminary data.</text>
</comment>
<evidence type="ECO:0000256" key="4">
    <source>
        <dbReference type="ARBA" id="ARBA00035194"/>
    </source>
</evidence>
<reference evidence="7 8" key="1">
    <citation type="submission" date="2024-10" db="EMBL/GenBank/DDBJ databases">
        <authorList>
            <person name="Kim D."/>
        </authorList>
    </citation>
    <scope>NUCLEOTIDE SEQUENCE [LARGE SCALE GENOMIC DNA]</scope>
    <source>
        <strain evidence="7">Taebaek</strain>
    </source>
</reference>
<evidence type="ECO:0000256" key="3">
    <source>
        <dbReference type="ARBA" id="ARBA00023274"/>
    </source>
</evidence>
<protein>
    <recommendedName>
        <fullName evidence="4">Large ribosomal subunit protein bL9m</fullName>
    </recommendedName>
    <alternativeName>
        <fullName evidence="5">39S ribosomal protein L9, mitochondrial</fullName>
    </alternativeName>
</protein>
<evidence type="ECO:0000259" key="6">
    <source>
        <dbReference type="Pfam" id="PF01281"/>
    </source>
</evidence>
<keyword evidence="3" id="KW-0687">Ribonucleoprotein</keyword>
<dbReference type="AlphaFoldDB" id="A0ABD2K3U0"/>
<organism evidence="7 8">
    <name type="scientific">Heterodera schachtii</name>
    <name type="common">Sugarbeet cyst nematode worm</name>
    <name type="synonym">Tylenchus schachtii</name>
    <dbReference type="NCBI Taxonomy" id="97005"/>
    <lineage>
        <taxon>Eukaryota</taxon>
        <taxon>Metazoa</taxon>
        <taxon>Ecdysozoa</taxon>
        <taxon>Nematoda</taxon>
        <taxon>Chromadorea</taxon>
        <taxon>Rhabditida</taxon>
        <taxon>Tylenchina</taxon>
        <taxon>Tylenchomorpha</taxon>
        <taxon>Tylenchoidea</taxon>
        <taxon>Heteroderidae</taxon>
        <taxon>Heteroderinae</taxon>
        <taxon>Heterodera</taxon>
    </lineage>
</organism>
<accession>A0ABD2K3U0</accession>
<dbReference type="PANTHER" id="PTHR21368">
    <property type="entry name" value="50S RIBOSOMAL PROTEIN L9"/>
    <property type="match status" value="1"/>
</dbReference>
<proteinExistence type="inferred from homology"/>
<keyword evidence="2" id="KW-0689">Ribosomal protein</keyword>
<feature type="domain" description="Ribosomal protein L9" evidence="6">
    <location>
        <begin position="84"/>
        <end position="129"/>
    </location>
</feature>
<dbReference type="InterPro" id="IPR020070">
    <property type="entry name" value="Ribosomal_bL9_N"/>
</dbReference>
<name>A0ABD2K3U0_HETSC</name>
<evidence type="ECO:0000313" key="7">
    <source>
        <dbReference type="EMBL" id="KAL3097552.1"/>
    </source>
</evidence>
<dbReference type="InterPro" id="IPR036935">
    <property type="entry name" value="Ribosomal_bL9_N_sf"/>
</dbReference>
<dbReference type="Proteomes" id="UP001620645">
    <property type="component" value="Unassembled WGS sequence"/>
</dbReference>
<dbReference type="InterPro" id="IPR000244">
    <property type="entry name" value="Ribosomal_bL9"/>
</dbReference>
<dbReference type="InterPro" id="IPR009027">
    <property type="entry name" value="Ribosomal_bL9/RNase_H1_N"/>
</dbReference>
<keyword evidence="8" id="KW-1185">Reference proteome</keyword>
<evidence type="ECO:0000313" key="8">
    <source>
        <dbReference type="Proteomes" id="UP001620645"/>
    </source>
</evidence>
<evidence type="ECO:0000256" key="1">
    <source>
        <dbReference type="ARBA" id="ARBA00010605"/>
    </source>
</evidence>
<gene>
    <name evidence="7" type="ORF">niasHS_004000</name>
</gene>
<evidence type="ECO:0000256" key="2">
    <source>
        <dbReference type="ARBA" id="ARBA00022980"/>
    </source>
</evidence>
<dbReference type="GO" id="GO:0005840">
    <property type="term" value="C:ribosome"/>
    <property type="evidence" value="ECO:0007669"/>
    <property type="project" value="UniProtKB-KW"/>
</dbReference>